<feature type="domain" description="RRM" evidence="5">
    <location>
        <begin position="450"/>
        <end position="538"/>
    </location>
</feature>
<gene>
    <name evidence="7" type="ORF">BXZ70DRAFT_903893</name>
</gene>
<dbReference type="InterPro" id="IPR016024">
    <property type="entry name" value="ARM-type_fold"/>
</dbReference>
<evidence type="ECO:0000256" key="2">
    <source>
        <dbReference type="PROSITE-ProRule" id="PRU00176"/>
    </source>
</evidence>
<protein>
    <submittedName>
        <fullName evidence="7">Uncharacterized protein</fullName>
    </submittedName>
</protein>
<dbReference type="GO" id="GO:0000288">
    <property type="term" value="P:nuclear-transcribed mRNA catabolic process, deadenylation-dependent decay"/>
    <property type="evidence" value="ECO:0007669"/>
    <property type="project" value="TreeGrafter"/>
</dbReference>
<feature type="compositionally biased region" description="Polar residues" evidence="4">
    <location>
        <begin position="1204"/>
        <end position="1214"/>
    </location>
</feature>
<dbReference type="Proteomes" id="UP000813824">
    <property type="component" value="Unassembled WGS sequence"/>
</dbReference>
<feature type="repeat" description="Pumilio" evidence="3">
    <location>
        <begin position="825"/>
        <end position="861"/>
    </location>
</feature>
<dbReference type="PANTHER" id="PTHR47093">
    <property type="entry name" value="PROTEIN JSN1-RELATED"/>
    <property type="match status" value="1"/>
</dbReference>
<dbReference type="Gene3D" id="3.30.70.330">
    <property type="match status" value="2"/>
</dbReference>
<evidence type="ECO:0000256" key="4">
    <source>
        <dbReference type="SAM" id="MobiDB-lite"/>
    </source>
</evidence>
<reference evidence="7" key="1">
    <citation type="journal article" date="2021" name="New Phytol.">
        <title>Evolutionary innovations through gain and loss of genes in the ectomycorrhizal Boletales.</title>
        <authorList>
            <person name="Wu G."/>
            <person name="Miyauchi S."/>
            <person name="Morin E."/>
            <person name="Kuo A."/>
            <person name="Drula E."/>
            <person name="Varga T."/>
            <person name="Kohler A."/>
            <person name="Feng B."/>
            <person name="Cao Y."/>
            <person name="Lipzen A."/>
            <person name="Daum C."/>
            <person name="Hundley H."/>
            <person name="Pangilinan J."/>
            <person name="Johnson J."/>
            <person name="Barry K."/>
            <person name="LaButti K."/>
            <person name="Ng V."/>
            <person name="Ahrendt S."/>
            <person name="Min B."/>
            <person name="Choi I.G."/>
            <person name="Park H."/>
            <person name="Plett J.M."/>
            <person name="Magnuson J."/>
            <person name="Spatafora J.W."/>
            <person name="Nagy L.G."/>
            <person name="Henrissat B."/>
            <person name="Grigoriev I.V."/>
            <person name="Yang Z.L."/>
            <person name="Xu J."/>
            <person name="Martin F.M."/>
        </authorList>
    </citation>
    <scope>NUCLEOTIDE SEQUENCE</scope>
    <source>
        <strain evidence="7">KKN 215</strain>
    </source>
</reference>
<feature type="domain" description="RRM" evidence="5">
    <location>
        <begin position="585"/>
        <end position="660"/>
    </location>
</feature>
<feature type="region of interest" description="Disordered" evidence="4">
    <location>
        <begin position="1"/>
        <end position="85"/>
    </location>
</feature>
<dbReference type="InterPro" id="IPR001313">
    <property type="entry name" value="Pumilio_RNA-bd_rpt"/>
</dbReference>
<dbReference type="InterPro" id="IPR052645">
    <property type="entry name" value="Pumilio_domain_protein"/>
</dbReference>
<dbReference type="Pfam" id="PF00806">
    <property type="entry name" value="PUF"/>
    <property type="match status" value="3"/>
</dbReference>
<feature type="repeat" description="Pumilio" evidence="3">
    <location>
        <begin position="899"/>
        <end position="937"/>
    </location>
</feature>
<dbReference type="InterPro" id="IPR012677">
    <property type="entry name" value="Nucleotide-bd_a/b_plait_sf"/>
</dbReference>
<evidence type="ECO:0000256" key="3">
    <source>
        <dbReference type="PROSITE-ProRule" id="PRU00317"/>
    </source>
</evidence>
<dbReference type="SUPFAM" id="SSF54928">
    <property type="entry name" value="RNA-binding domain, RBD"/>
    <property type="match status" value="2"/>
</dbReference>
<dbReference type="GO" id="GO:0003723">
    <property type="term" value="F:RNA binding"/>
    <property type="evidence" value="ECO:0007669"/>
    <property type="project" value="UniProtKB-UniRule"/>
</dbReference>
<dbReference type="InterPro" id="IPR035979">
    <property type="entry name" value="RBD_domain_sf"/>
</dbReference>
<feature type="compositionally biased region" description="Low complexity" evidence="4">
    <location>
        <begin position="145"/>
        <end position="155"/>
    </location>
</feature>
<comment type="caution">
    <text evidence="7">The sequence shown here is derived from an EMBL/GenBank/DDBJ whole genome shotgun (WGS) entry which is preliminary data.</text>
</comment>
<feature type="compositionally biased region" description="Polar residues" evidence="4">
    <location>
        <begin position="1"/>
        <end position="11"/>
    </location>
</feature>
<feature type="region of interest" description="Disordered" evidence="4">
    <location>
        <begin position="393"/>
        <end position="447"/>
    </location>
</feature>
<feature type="region of interest" description="Disordered" evidence="4">
    <location>
        <begin position="1181"/>
        <end position="1277"/>
    </location>
</feature>
<evidence type="ECO:0000313" key="7">
    <source>
        <dbReference type="EMBL" id="KAH8107166.1"/>
    </source>
</evidence>
<feature type="compositionally biased region" description="Low complexity" evidence="4">
    <location>
        <begin position="101"/>
        <end position="115"/>
    </location>
</feature>
<feature type="compositionally biased region" description="Polar residues" evidence="4">
    <location>
        <begin position="116"/>
        <end position="129"/>
    </location>
</feature>
<dbReference type="InterPro" id="IPR033133">
    <property type="entry name" value="PUM-HD"/>
</dbReference>
<evidence type="ECO:0000259" key="6">
    <source>
        <dbReference type="PROSITE" id="PS50303"/>
    </source>
</evidence>
<evidence type="ECO:0000313" key="8">
    <source>
        <dbReference type="Proteomes" id="UP000813824"/>
    </source>
</evidence>
<dbReference type="EMBL" id="JAEVFJ010000002">
    <property type="protein sequence ID" value="KAH8107166.1"/>
    <property type="molecule type" value="Genomic_DNA"/>
</dbReference>
<keyword evidence="8" id="KW-1185">Reference proteome</keyword>
<feature type="compositionally biased region" description="Low complexity" evidence="4">
    <location>
        <begin position="1185"/>
        <end position="1203"/>
    </location>
</feature>
<evidence type="ECO:0000256" key="1">
    <source>
        <dbReference type="ARBA" id="ARBA00022737"/>
    </source>
</evidence>
<keyword evidence="1" id="KW-0677">Repeat</keyword>
<dbReference type="SUPFAM" id="SSF48371">
    <property type="entry name" value="ARM repeat"/>
    <property type="match status" value="1"/>
</dbReference>
<feature type="region of interest" description="Disordered" evidence="4">
    <location>
        <begin position="100"/>
        <end position="158"/>
    </location>
</feature>
<dbReference type="PROSITE" id="PS50302">
    <property type="entry name" value="PUM"/>
    <property type="match status" value="2"/>
</dbReference>
<dbReference type="Gene3D" id="1.25.10.10">
    <property type="entry name" value="Leucine-rich Repeat Variant"/>
    <property type="match status" value="1"/>
</dbReference>
<dbReference type="PROSITE" id="PS50303">
    <property type="entry name" value="PUM_HD"/>
    <property type="match status" value="1"/>
</dbReference>
<dbReference type="SMART" id="SM00360">
    <property type="entry name" value="RRM"/>
    <property type="match status" value="2"/>
</dbReference>
<keyword evidence="2" id="KW-0694">RNA-binding</keyword>
<dbReference type="SMART" id="SM00025">
    <property type="entry name" value="Pumilio"/>
    <property type="match status" value="6"/>
</dbReference>
<accession>A0A8K0UXN1</accession>
<dbReference type="OrthoDB" id="2017782at2759"/>
<feature type="domain" description="PUM-HD" evidence="6">
    <location>
        <begin position="764"/>
        <end position="1117"/>
    </location>
</feature>
<name>A0A8K0UXN1_9AGAR</name>
<dbReference type="CDD" id="cd00590">
    <property type="entry name" value="RRM_SF"/>
    <property type="match status" value="1"/>
</dbReference>
<feature type="compositionally biased region" description="Low complexity" evidence="4">
    <location>
        <begin position="550"/>
        <end position="572"/>
    </location>
</feature>
<evidence type="ECO:0000259" key="5">
    <source>
        <dbReference type="PROSITE" id="PS50102"/>
    </source>
</evidence>
<feature type="compositionally biased region" description="Basic and acidic residues" evidence="4">
    <location>
        <begin position="32"/>
        <end position="43"/>
    </location>
</feature>
<dbReference type="Pfam" id="PF00076">
    <property type="entry name" value="RRM_1"/>
    <property type="match status" value="2"/>
</dbReference>
<dbReference type="PROSITE" id="PS50102">
    <property type="entry name" value="RRM"/>
    <property type="match status" value="2"/>
</dbReference>
<dbReference type="FunFam" id="3.30.70.330:FF:000842">
    <property type="entry name" value="Pumilio domain-containing protein c"/>
    <property type="match status" value="1"/>
</dbReference>
<organism evidence="7 8">
    <name type="scientific">Cristinia sonorae</name>
    <dbReference type="NCBI Taxonomy" id="1940300"/>
    <lineage>
        <taxon>Eukaryota</taxon>
        <taxon>Fungi</taxon>
        <taxon>Dikarya</taxon>
        <taxon>Basidiomycota</taxon>
        <taxon>Agaricomycotina</taxon>
        <taxon>Agaricomycetes</taxon>
        <taxon>Agaricomycetidae</taxon>
        <taxon>Agaricales</taxon>
        <taxon>Pleurotineae</taxon>
        <taxon>Stephanosporaceae</taxon>
        <taxon>Cristinia</taxon>
    </lineage>
</organism>
<dbReference type="PANTHER" id="PTHR47093:SF1">
    <property type="entry name" value="PROTEIN JSN1-RELATED"/>
    <property type="match status" value="1"/>
</dbReference>
<feature type="compositionally biased region" description="Polar residues" evidence="4">
    <location>
        <begin position="427"/>
        <end position="447"/>
    </location>
</feature>
<dbReference type="InterPro" id="IPR011989">
    <property type="entry name" value="ARM-like"/>
</dbReference>
<proteinExistence type="predicted"/>
<dbReference type="InterPro" id="IPR000504">
    <property type="entry name" value="RRM_dom"/>
</dbReference>
<feature type="region of interest" description="Disordered" evidence="4">
    <location>
        <begin position="544"/>
        <end position="576"/>
    </location>
</feature>
<sequence length="1305" mass="138346">MSLSASDNNGAFSRVPSGKTPPPAPSAAYAKRARELEAEERIGAARYRPPALRGSPPNDIPTANGQGDSMALPASNYSAGFRRPRAGTLPSNVQLAAQRFAAASSTPTNSSTASNDVYTEQRQRQQSLVAPTPSVAPVRPSLRHSATSSAATSATLGDRVSRLRSGSLTLPTLPTGGLSNAFGPSIFSSSWLSRDGGNGLPTLDDLTSVASMDSGADDFDVHTLDYLGLDDALRHPPAATITELRNQAQAAIAGNLATNPSRLRASTVSHPFRLGSSAAGSLLATPSAEEEELYGNDIYGSQGLDPYDDNVGGNYLSPAGYIAKGFKQGDHLTAGSAYPRPRAISVGILDDPSRALHRRVSGEVQQPSYANDVALALGGGSLTPSGILRSDKLTAPRSSASPTVHFPTSDVATSTNNRASPYLTAPGGSQNRSVSPKSENAASQVQTPTRSLWIGNLDSSVTSEQLIHVFAPYGAIESLRLLPEKECGFVNFVDQADAIRAKEDVTDAIRAKEDVLNRLGGDIGMPNGQTVRIGFGKADSAPVAPAKGANLNNSGPTSPNGGTGKGTNNAGLSGMDAQLQSTPTRALWIGSIPSTTTPATILSVFSPYGPIESARVLTHKNCGFINFERLDDAVRARKALNGRDVLGSDVGAIRIGFAKVPVKGGQEGATQDENAALNVQGVGDLSVGATIHALRNVKGASTIPVDQQVLSGNVENYRSNLLLSMIGSGIHASSLDGAPKAGGWNPNVTEQQLIMKELSGGSPDADADIQALAEFRPPTMYYTTIPLVSERPQSRRWDAAKLRELRKRLDTSTISVEDIDNIAADFLDGEIVDLASDWLGNTVVQKLFEKCSAGPRLVMLERLAPHLAMIGIHKNGTWAAQKIIECVQTPEEVALITANIRPYVPPLLLDQFGNYVVQCCLRFGAPATDFLFEAMVDRLWEVAQGRFGARSMRACLESSHITLSQQRRIATAVILNSIPLATNPNGALLLTWLLDTSSFPSRYSLLAPRFTPHLSHLCTHKLASLTVLRIVNQKVEPEASKQVIEALFSSPGDHVLTDVLGDQVNGVAVVHKILTSPFVDPVDRPSYVDATKRVLIELKVIATQAYRRLIEEVGLPVPNLQPTYNVPTQPTKTKYTSQSNFGVPGLPAGYPSTDQGLASMMAALQMGGQNAAAGPRLQIDPAFSNQQAPNNNNNGNARRQPTNPASAFSPTSDPFNPFAMRSPDVGSPRNGAPRRNGNMPQQGGGPSSIPFGAQSPSLSQAPNLMHQPAYNGVPPPAQSVPPHVYQAYMYQMYQQNPQNMGAFHA</sequence>
<feature type="compositionally biased region" description="Polar residues" evidence="4">
    <location>
        <begin position="410"/>
        <end position="419"/>
    </location>
</feature>